<reference evidence="1 2" key="1">
    <citation type="journal article" date="2015" name="Nature">
        <title>rRNA introns, odd ribosomes, and small enigmatic genomes across a large radiation of phyla.</title>
        <authorList>
            <person name="Brown C.T."/>
            <person name="Hug L.A."/>
            <person name="Thomas B.C."/>
            <person name="Sharon I."/>
            <person name="Castelle C.J."/>
            <person name="Singh A."/>
            <person name="Wilkins M.J."/>
            <person name="Williams K.H."/>
            <person name="Banfield J.F."/>
        </authorList>
    </citation>
    <scope>NUCLEOTIDE SEQUENCE [LARGE SCALE GENOMIC DNA]</scope>
</reference>
<organism evidence="1 2">
    <name type="scientific">Candidatus Magasanikbacteria bacterium GW2011_GWE2_42_7</name>
    <dbReference type="NCBI Taxonomy" id="1619052"/>
    <lineage>
        <taxon>Bacteria</taxon>
        <taxon>Candidatus Magasanikiibacteriota</taxon>
    </lineage>
</organism>
<gene>
    <name evidence="1" type="ORF">UV42_C0031G0008</name>
</gene>
<protein>
    <submittedName>
        <fullName evidence="1">Uncharacterized protein</fullName>
    </submittedName>
</protein>
<evidence type="ECO:0000313" key="1">
    <source>
        <dbReference type="EMBL" id="KKS71359.1"/>
    </source>
</evidence>
<name>A0A0G1BDU6_9BACT</name>
<accession>A0A0G1BDU6</accession>
<evidence type="ECO:0000313" key="2">
    <source>
        <dbReference type="Proteomes" id="UP000033867"/>
    </source>
</evidence>
<comment type="caution">
    <text evidence="1">The sequence shown here is derived from an EMBL/GenBank/DDBJ whole genome shotgun (WGS) entry which is preliminary data.</text>
</comment>
<dbReference type="EMBL" id="LCEK01000031">
    <property type="protein sequence ID" value="KKS71359.1"/>
    <property type="molecule type" value="Genomic_DNA"/>
</dbReference>
<sequence length="198" mass="22680">MNTSILGQLIYTDRTSWDEVFRVWKLAEGSDPEWQRFAREEKGYESWDAWRGEQAAAIHAERREWVLYDIPKPNTTIPHFLMGPFQGWQKHYPREEAHTHSFADLVVDHTDWVRSHDGIQARASHFPEQTQFIGIYAVEEDRIILFEGHHRAAAIALRVYEGNPISFSSPPTIALTTMNAADVALVRSLLPGVAKGEV</sequence>
<dbReference type="Proteomes" id="UP000033867">
    <property type="component" value="Unassembled WGS sequence"/>
</dbReference>
<dbReference type="AlphaFoldDB" id="A0A0G1BDU6"/>
<proteinExistence type="predicted"/>